<evidence type="ECO:0000256" key="2">
    <source>
        <dbReference type="ARBA" id="ARBA00022729"/>
    </source>
</evidence>
<dbReference type="InterPro" id="IPR021884">
    <property type="entry name" value="Ice-bd_prot"/>
</dbReference>
<gene>
    <name evidence="4" type="ORF">LTR91_017439</name>
</gene>
<accession>A0AAN6K665</accession>
<proteinExistence type="inferred from homology"/>
<comment type="similarity">
    <text evidence="1">Belongs to the ice-binding protein family.</text>
</comment>
<evidence type="ECO:0000256" key="3">
    <source>
        <dbReference type="SAM" id="MobiDB-lite"/>
    </source>
</evidence>
<evidence type="ECO:0000313" key="4">
    <source>
        <dbReference type="EMBL" id="KAK0966770.1"/>
    </source>
</evidence>
<keyword evidence="5" id="KW-1185">Reference proteome</keyword>
<protein>
    <recommendedName>
        <fullName evidence="6">DUF3494 domain-containing protein</fullName>
    </recommendedName>
</protein>
<organism evidence="4 5">
    <name type="scientific">Friedmanniomyces endolithicus</name>
    <dbReference type="NCBI Taxonomy" id="329885"/>
    <lineage>
        <taxon>Eukaryota</taxon>
        <taxon>Fungi</taxon>
        <taxon>Dikarya</taxon>
        <taxon>Ascomycota</taxon>
        <taxon>Pezizomycotina</taxon>
        <taxon>Dothideomycetes</taxon>
        <taxon>Dothideomycetidae</taxon>
        <taxon>Mycosphaerellales</taxon>
        <taxon>Teratosphaeriaceae</taxon>
        <taxon>Friedmanniomyces</taxon>
    </lineage>
</organism>
<dbReference type="EMBL" id="JAUJLE010000226">
    <property type="protein sequence ID" value="KAK0966770.1"/>
    <property type="molecule type" value="Genomic_DNA"/>
</dbReference>
<dbReference type="Proteomes" id="UP001175353">
    <property type="component" value="Unassembled WGS sequence"/>
</dbReference>
<reference evidence="4" key="1">
    <citation type="submission" date="2023-06" db="EMBL/GenBank/DDBJ databases">
        <title>Black Yeasts Isolated from many extreme environments.</title>
        <authorList>
            <person name="Coleine C."/>
            <person name="Stajich J.E."/>
            <person name="Selbmann L."/>
        </authorList>
    </citation>
    <scope>NUCLEOTIDE SEQUENCE</scope>
    <source>
        <strain evidence="4">CCFEE 5200</strain>
    </source>
</reference>
<dbReference type="Pfam" id="PF11999">
    <property type="entry name" value="Ice_binding"/>
    <property type="match status" value="1"/>
</dbReference>
<comment type="caution">
    <text evidence="4">The sequence shown here is derived from an EMBL/GenBank/DDBJ whole genome shotgun (WGS) entry which is preliminary data.</text>
</comment>
<evidence type="ECO:0008006" key="6">
    <source>
        <dbReference type="Google" id="ProtNLM"/>
    </source>
</evidence>
<evidence type="ECO:0000256" key="1">
    <source>
        <dbReference type="ARBA" id="ARBA00005445"/>
    </source>
</evidence>
<feature type="region of interest" description="Disordered" evidence="3">
    <location>
        <begin position="1"/>
        <end position="28"/>
    </location>
</feature>
<feature type="compositionally biased region" description="Basic and acidic residues" evidence="3">
    <location>
        <begin position="7"/>
        <end position="19"/>
    </location>
</feature>
<keyword evidence="2" id="KW-0732">Signal</keyword>
<evidence type="ECO:0000313" key="5">
    <source>
        <dbReference type="Proteomes" id="UP001175353"/>
    </source>
</evidence>
<sequence length="430" mass="43894">MKNGGIHNDRQNIHKDRQGHPPWTTGLPIGHKPPPISHELRNMFSPKALLCALSLGVAVNAQILGLGTASGYGVFAATTITNTGLTNVGAKLGLSPGSSITGFPPGISLGEDIDNAAAVQAKADIQTLYTALAALTPTTVLTGQDLGGKILGPGVYSFASSGQLTGILTLDAQGDPNAVFVFQFGSTITTATAASVVLINGAQSCNVYWQVGSSATFGTATIFTGVVVAQASITVTTGTSLLGGGFYALGGAVTLDTNIIDLLGACAITPPPAPSTTAVTTTPVATTAAPSTVTTTTTSTLTVPASTTTITITQTVTTTLNAATSTTTVTATTTDVSTVTQTTTATATVCLANRGLEARRQAPKTKTKTVTTECAGHTHTLKPTTTHTVKGKWTSTHTVWHTKSSKTTCTSTHTPSCTGLAKREHPRLFW</sequence>
<name>A0AAN6K665_9PEZI</name>
<dbReference type="AlphaFoldDB" id="A0AAN6K665"/>